<dbReference type="Gene3D" id="3.40.50.300">
    <property type="entry name" value="P-loop containing nucleotide triphosphate hydrolases"/>
    <property type="match status" value="1"/>
</dbReference>
<dbReference type="InterPro" id="IPR027417">
    <property type="entry name" value="P-loop_NTPase"/>
</dbReference>
<sequence length="141" mass="15672">MHDVAKVFGFLAGKPRIPENSVVDHIQEAERAGRDGVSTHNVALYHGNQLTHCEEAIKQFVRSGSCVRKALFKDFDDVPSNNPPLECCSICDNNCLCFGEECSRERFSFNEPKGMTSTTESCSAFQRPVSEENAETLQKVV</sequence>
<dbReference type="Proteomes" id="UP001159405">
    <property type="component" value="Unassembled WGS sequence"/>
</dbReference>
<accession>A0ABN8RB79</accession>
<name>A0ABN8RB79_9CNID</name>
<comment type="caution">
    <text evidence="1">The sequence shown here is derived from an EMBL/GenBank/DDBJ whole genome shotgun (WGS) entry which is preliminary data.</text>
</comment>
<protein>
    <submittedName>
        <fullName evidence="1">Uncharacterized protein</fullName>
    </submittedName>
</protein>
<proteinExistence type="predicted"/>
<keyword evidence="2" id="KW-1185">Reference proteome</keyword>
<dbReference type="EMBL" id="CALNXK010000213">
    <property type="protein sequence ID" value="CAH3176476.1"/>
    <property type="molecule type" value="Genomic_DNA"/>
</dbReference>
<evidence type="ECO:0000313" key="1">
    <source>
        <dbReference type="EMBL" id="CAH3176476.1"/>
    </source>
</evidence>
<gene>
    <name evidence="1" type="ORF">PLOB_00018181</name>
</gene>
<evidence type="ECO:0000313" key="2">
    <source>
        <dbReference type="Proteomes" id="UP001159405"/>
    </source>
</evidence>
<organism evidence="1 2">
    <name type="scientific">Porites lobata</name>
    <dbReference type="NCBI Taxonomy" id="104759"/>
    <lineage>
        <taxon>Eukaryota</taxon>
        <taxon>Metazoa</taxon>
        <taxon>Cnidaria</taxon>
        <taxon>Anthozoa</taxon>
        <taxon>Hexacorallia</taxon>
        <taxon>Scleractinia</taxon>
        <taxon>Fungiina</taxon>
        <taxon>Poritidae</taxon>
        <taxon>Porites</taxon>
    </lineage>
</organism>
<reference evidence="1 2" key="1">
    <citation type="submission" date="2022-05" db="EMBL/GenBank/DDBJ databases">
        <authorList>
            <consortium name="Genoscope - CEA"/>
            <person name="William W."/>
        </authorList>
    </citation>
    <scope>NUCLEOTIDE SEQUENCE [LARGE SCALE GENOMIC DNA]</scope>
</reference>